<proteinExistence type="predicted"/>
<dbReference type="Proteomes" id="UP001163850">
    <property type="component" value="Unassembled WGS sequence"/>
</dbReference>
<dbReference type="AlphaFoldDB" id="A0AA38UQT5"/>
<accession>A0AA38UQT5</accession>
<evidence type="ECO:0000313" key="2">
    <source>
        <dbReference type="EMBL" id="KAJ3983347.1"/>
    </source>
</evidence>
<dbReference type="EMBL" id="MU802025">
    <property type="protein sequence ID" value="KAJ3983347.1"/>
    <property type="molecule type" value="Genomic_DNA"/>
</dbReference>
<evidence type="ECO:0000256" key="1">
    <source>
        <dbReference type="SAM" id="SignalP"/>
    </source>
</evidence>
<reference evidence="2" key="1">
    <citation type="submission" date="2022-08" db="EMBL/GenBank/DDBJ databases">
        <authorList>
            <consortium name="DOE Joint Genome Institute"/>
            <person name="Min B."/>
            <person name="Riley R."/>
            <person name="Sierra-Patev S."/>
            <person name="Naranjo-Ortiz M."/>
            <person name="Looney B."/>
            <person name="Konkel Z."/>
            <person name="Slot J.C."/>
            <person name="Sakamoto Y."/>
            <person name="Steenwyk J.L."/>
            <person name="Rokas A."/>
            <person name="Carro J."/>
            <person name="Camarero S."/>
            <person name="Ferreira P."/>
            <person name="Molpeceres G."/>
            <person name="Ruiz-Duenas F.J."/>
            <person name="Serrano A."/>
            <person name="Henrissat B."/>
            <person name="Drula E."/>
            <person name="Hughes K.W."/>
            <person name="Mata J.L."/>
            <person name="Ishikawa N.K."/>
            <person name="Vargas-Isla R."/>
            <person name="Ushijima S."/>
            <person name="Smith C.A."/>
            <person name="Ahrendt S."/>
            <person name="Andreopoulos W."/>
            <person name="He G."/>
            <person name="Labutti K."/>
            <person name="Lipzen A."/>
            <person name="Ng V."/>
            <person name="Sandor L."/>
            <person name="Barry K."/>
            <person name="Martinez A.T."/>
            <person name="Xiao Y."/>
            <person name="Gibbons J.G."/>
            <person name="Terashima K."/>
            <person name="Hibbett D.S."/>
            <person name="Grigoriev I.V."/>
        </authorList>
    </citation>
    <scope>NUCLEOTIDE SEQUENCE</scope>
    <source>
        <strain evidence="2">TFB7829</strain>
    </source>
</reference>
<comment type="caution">
    <text evidence="2">The sequence shown here is derived from an EMBL/GenBank/DDBJ whole genome shotgun (WGS) entry which is preliminary data.</text>
</comment>
<protein>
    <submittedName>
        <fullName evidence="2">Uncharacterized protein</fullName>
    </submittedName>
</protein>
<feature type="chain" id="PRO_5041458026" evidence="1">
    <location>
        <begin position="29"/>
        <end position="246"/>
    </location>
</feature>
<name>A0AA38UQT5_9AGAR</name>
<gene>
    <name evidence="2" type="ORF">F5890DRAFT_202462</name>
</gene>
<evidence type="ECO:0000313" key="3">
    <source>
        <dbReference type="Proteomes" id="UP001163850"/>
    </source>
</evidence>
<organism evidence="2 3">
    <name type="scientific">Lentinula detonsa</name>
    <dbReference type="NCBI Taxonomy" id="2804962"/>
    <lineage>
        <taxon>Eukaryota</taxon>
        <taxon>Fungi</taxon>
        <taxon>Dikarya</taxon>
        <taxon>Basidiomycota</taxon>
        <taxon>Agaricomycotina</taxon>
        <taxon>Agaricomycetes</taxon>
        <taxon>Agaricomycetidae</taxon>
        <taxon>Agaricales</taxon>
        <taxon>Marasmiineae</taxon>
        <taxon>Omphalotaceae</taxon>
        <taxon>Lentinula</taxon>
    </lineage>
</organism>
<feature type="signal peptide" evidence="1">
    <location>
        <begin position="1"/>
        <end position="28"/>
    </location>
</feature>
<keyword evidence="1" id="KW-0732">Signal</keyword>
<sequence>MQLLSSSLLKLSSTLFVGLVLFVQSVQPVPITSDPTLNSPTESNQLRPGVSDIVTPSQIHARDPNLPIFVDFWVTAKEGRSAEIPISFFIALRDALDTMLDLVKPSIVKAINTHENQLLPDESTIQLDTLDVATSSLTNEITARCIFYGPHTRWIHPHTQQHLTWIARIEGESIHNGPAAYRYEPGLLTGTLAVGGQVMLSVQKGRYQEGPWDKDKTGVLLPEKTETERHLTFKDSLPNRAVRFQN</sequence>